<sequence length="175" mass="20334">MKVEPIRDLGILEECYKYLDARSKRDSLLFRTGIFTGLRISDILKLRVRDIYNKSRLDVKQTKTGNMVNIPIHPKLKRLIKTYVEENNLQSYSLLFRSRKGINKAITRQQAYNIFNDMAKDIGMENIGTHTLRKTFGYHMYKSNENNLGVVMEVLGHKDSSSTLRYIGITDIDIN</sequence>
<dbReference type="PANTHER" id="PTHR30349:SF82">
    <property type="entry name" value="INTEGRASE_RECOMBINASE YOEC-RELATED"/>
    <property type="match status" value="1"/>
</dbReference>
<organism evidence="3 4">
    <name type="scientific">Romboutsia maritimum</name>
    <dbReference type="NCBI Taxonomy" id="2020948"/>
    <lineage>
        <taxon>Bacteria</taxon>
        <taxon>Bacillati</taxon>
        <taxon>Bacillota</taxon>
        <taxon>Clostridia</taxon>
        <taxon>Peptostreptococcales</taxon>
        <taxon>Peptostreptococcaceae</taxon>
        <taxon>Romboutsia</taxon>
    </lineage>
</organism>
<dbReference type="GO" id="GO:0006310">
    <property type="term" value="P:DNA recombination"/>
    <property type="evidence" value="ECO:0007669"/>
    <property type="project" value="UniProtKB-KW"/>
</dbReference>
<dbReference type="InterPro" id="IPR011010">
    <property type="entry name" value="DNA_brk_join_enz"/>
</dbReference>
<dbReference type="PANTHER" id="PTHR30349">
    <property type="entry name" value="PHAGE INTEGRASE-RELATED"/>
    <property type="match status" value="1"/>
</dbReference>
<feature type="domain" description="Tyr recombinase" evidence="2">
    <location>
        <begin position="1"/>
        <end position="175"/>
    </location>
</feature>
<keyword evidence="4" id="KW-1185">Reference proteome</keyword>
<dbReference type="Gene3D" id="1.10.443.10">
    <property type="entry name" value="Intergrase catalytic core"/>
    <property type="match status" value="1"/>
</dbReference>
<dbReference type="GO" id="GO:0015074">
    <property type="term" value="P:DNA integration"/>
    <property type="evidence" value="ECO:0007669"/>
    <property type="project" value="InterPro"/>
</dbReference>
<gene>
    <name evidence="3" type="ORF">CHF27_013910</name>
</gene>
<keyword evidence="1" id="KW-0233">DNA recombination</keyword>
<dbReference type="EMBL" id="NOJZ02000088">
    <property type="protein sequence ID" value="RDY22382.1"/>
    <property type="molecule type" value="Genomic_DNA"/>
</dbReference>
<evidence type="ECO:0000313" key="4">
    <source>
        <dbReference type="Proteomes" id="UP000243494"/>
    </source>
</evidence>
<comment type="caution">
    <text evidence="3">The sequence shown here is derived from an EMBL/GenBank/DDBJ whole genome shotgun (WGS) entry which is preliminary data.</text>
</comment>
<dbReference type="Pfam" id="PF00589">
    <property type="entry name" value="Phage_integrase"/>
    <property type="match status" value="1"/>
</dbReference>
<proteinExistence type="predicted"/>
<evidence type="ECO:0000259" key="2">
    <source>
        <dbReference type="PROSITE" id="PS51898"/>
    </source>
</evidence>
<evidence type="ECO:0000256" key="1">
    <source>
        <dbReference type="ARBA" id="ARBA00023172"/>
    </source>
</evidence>
<evidence type="ECO:0000313" key="3">
    <source>
        <dbReference type="EMBL" id="RDY22382.1"/>
    </source>
</evidence>
<dbReference type="AlphaFoldDB" id="A0A371IPI2"/>
<dbReference type="OrthoDB" id="9788852at2"/>
<name>A0A371IPI2_9FIRM</name>
<feature type="non-terminal residue" evidence="3">
    <location>
        <position position="175"/>
    </location>
</feature>
<dbReference type="Proteomes" id="UP000243494">
    <property type="component" value="Unassembled WGS sequence"/>
</dbReference>
<accession>A0A371IPI2</accession>
<dbReference type="RefSeq" id="WP_115976377.1">
    <property type="nucleotide sequence ID" value="NZ_NOJZ02000088.1"/>
</dbReference>
<reference evidence="3 4" key="1">
    <citation type="journal article" date="2017" name="Genome Announc.">
        <title>Draft Genome Sequence of Romboutsia maritimum sp. nov. Strain CCRI-22766(T), Isolated from Coastal Estuarine Mud.</title>
        <authorList>
            <person name="Maheux A.F."/>
            <person name="Boudreau D.K."/>
            <person name="Berube E."/>
            <person name="Boissinot M."/>
            <person name="Raymond F."/>
            <person name="Brodeur S."/>
            <person name="Corbeil J."/>
            <person name="Brightwell G."/>
            <person name="Broda D."/>
            <person name="Omar R.F."/>
            <person name="Bergeron M.G."/>
        </authorList>
    </citation>
    <scope>NUCLEOTIDE SEQUENCE [LARGE SCALE GENOMIC DNA]</scope>
    <source>
        <strain evidence="3 4">CCRI-22766</strain>
    </source>
</reference>
<dbReference type="InterPro" id="IPR013762">
    <property type="entry name" value="Integrase-like_cat_sf"/>
</dbReference>
<dbReference type="InterPro" id="IPR002104">
    <property type="entry name" value="Integrase_catalytic"/>
</dbReference>
<dbReference type="SUPFAM" id="SSF56349">
    <property type="entry name" value="DNA breaking-rejoining enzymes"/>
    <property type="match status" value="1"/>
</dbReference>
<dbReference type="GO" id="GO:0003677">
    <property type="term" value="F:DNA binding"/>
    <property type="evidence" value="ECO:0007669"/>
    <property type="project" value="InterPro"/>
</dbReference>
<dbReference type="InterPro" id="IPR050090">
    <property type="entry name" value="Tyrosine_recombinase_XerCD"/>
</dbReference>
<dbReference type="PROSITE" id="PS51898">
    <property type="entry name" value="TYR_RECOMBINASE"/>
    <property type="match status" value="1"/>
</dbReference>
<protein>
    <submittedName>
        <fullName evidence="3">Site-specific integrase</fullName>
    </submittedName>
</protein>